<dbReference type="EMBL" id="KL197744">
    <property type="protein sequence ID" value="KDQ51914.1"/>
    <property type="molecule type" value="Genomic_DNA"/>
</dbReference>
<accession>A0A067PAY0</accession>
<dbReference type="GO" id="GO:0005737">
    <property type="term" value="C:cytoplasm"/>
    <property type="evidence" value="ECO:0007669"/>
    <property type="project" value="UniProtKB-ARBA"/>
</dbReference>
<dbReference type="Proteomes" id="UP000027265">
    <property type="component" value="Unassembled WGS sequence"/>
</dbReference>
<dbReference type="PANTHER" id="PTHR12791">
    <property type="entry name" value="GOLGI SNARE BET1-RELATED"/>
    <property type="match status" value="1"/>
</dbReference>
<dbReference type="Pfam" id="PF05739">
    <property type="entry name" value="SNARE"/>
    <property type="match status" value="1"/>
</dbReference>
<evidence type="ECO:0000256" key="4">
    <source>
        <dbReference type="ARBA" id="ARBA00022989"/>
    </source>
</evidence>
<dbReference type="AlphaFoldDB" id="A0A067PAY0"/>
<dbReference type="SMART" id="SM00397">
    <property type="entry name" value="t_SNARE"/>
    <property type="match status" value="1"/>
</dbReference>
<dbReference type="GO" id="GO:0012505">
    <property type="term" value="C:endomembrane system"/>
    <property type="evidence" value="ECO:0007669"/>
    <property type="project" value="UniProtKB-ARBA"/>
</dbReference>
<evidence type="ECO:0000259" key="8">
    <source>
        <dbReference type="PROSITE" id="PS50192"/>
    </source>
</evidence>
<dbReference type="SUPFAM" id="SSF58038">
    <property type="entry name" value="SNARE fusion complex"/>
    <property type="match status" value="1"/>
</dbReference>
<protein>
    <recommendedName>
        <fullName evidence="8">t-SNARE coiled-coil homology domain-containing protein</fullName>
    </recommendedName>
</protein>
<evidence type="ECO:0000256" key="6">
    <source>
        <dbReference type="SAM" id="MobiDB-lite"/>
    </source>
</evidence>
<keyword evidence="4 7" id="KW-1133">Transmembrane helix</keyword>
<feature type="region of interest" description="Disordered" evidence="6">
    <location>
        <begin position="88"/>
        <end position="147"/>
    </location>
</feature>
<keyword evidence="5 7" id="KW-0472">Membrane</keyword>
<dbReference type="Gene3D" id="1.20.5.110">
    <property type="match status" value="1"/>
</dbReference>
<keyword evidence="2" id="KW-0813">Transport</keyword>
<feature type="domain" description="T-SNARE coiled-coil homology" evidence="8">
    <location>
        <begin position="156"/>
        <end position="218"/>
    </location>
</feature>
<dbReference type="STRING" id="933084.A0A067PAY0"/>
<comment type="subcellular location">
    <subcellularLocation>
        <location evidence="1">Membrane</location>
        <topology evidence="1">Single-pass membrane protein</topology>
    </subcellularLocation>
</comment>
<dbReference type="InterPro" id="IPR000727">
    <property type="entry name" value="T_SNARE_dom"/>
</dbReference>
<dbReference type="CDD" id="cd15859">
    <property type="entry name" value="SNARE_SYN8"/>
    <property type="match status" value="1"/>
</dbReference>
<evidence type="ECO:0000313" key="10">
    <source>
        <dbReference type="Proteomes" id="UP000027265"/>
    </source>
</evidence>
<dbReference type="HOGENOM" id="CLU_053570_1_0_1"/>
<dbReference type="OrthoDB" id="244190at2759"/>
<proteinExistence type="predicted"/>
<feature type="compositionally biased region" description="Low complexity" evidence="6">
    <location>
        <begin position="97"/>
        <end position="121"/>
    </location>
</feature>
<name>A0A067PAY0_9AGAM</name>
<organism evidence="9 10">
    <name type="scientific">Jaapia argillacea MUCL 33604</name>
    <dbReference type="NCBI Taxonomy" id="933084"/>
    <lineage>
        <taxon>Eukaryota</taxon>
        <taxon>Fungi</taxon>
        <taxon>Dikarya</taxon>
        <taxon>Basidiomycota</taxon>
        <taxon>Agaricomycotina</taxon>
        <taxon>Agaricomycetes</taxon>
        <taxon>Agaricomycetidae</taxon>
        <taxon>Jaapiales</taxon>
        <taxon>Jaapiaceae</taxon>
        <taxon>Jaapia</taxon>
    </lineage>
</organism>
<reference evidence="10" key="1">
    <citation type="journal article" date="2014" name="Proc. Natl. Acad. Sci. U.S.A.">
        <title>Extensive sampling of basidiomycete genomes demonstrates inadequacy of the white-rot/brown-rot paradigm for wood decay fungi.</title>
        <authorList>
            <person name="Riley R."/>
            <person name="Salamov A.A."/>
            <person name="Brown D.W."/>
            <person name="Nagy L.G."/>
            <person name="Floudas D."/>
            <person name="Held B.W."/>
            <person name="Levasseur A."/>
            <person name="Lombard V."/>
            <person name="Morin E."/>
            <person name="Otillar R."/>
            <person name="Lindquist E.A."/>
            <person name="Sun H."/>
            <person name="LaButti K.M."/>
            <person name="Schmutz J."/>
            <person name="Jabbour D."/>
            <person name="Luo H."/>
            <person name="Baker S.E."/>
            <person name="Pisabarro A.G."/>
            <person name="Walton J.D."/>
            <person name="Blanchette R.A."/>
            <person name="Henrissat B."/>
            <person name="Martin F."/>
            <person name="Cullen D."/>
            <person name="Hibbett D.S."/>
            <person name="Grigoriev I.V."/>
        </authorList>
    </citation>
    <scope>NUCLEOTIDE SEQUENCE [LARGE SCALE GENOMIC DNA]</scope>
    <source>
        <strain evidence="10">MUCL 33604</strain>
    </source>
</reference>
<dbReference type="PROSITE" id="PS50192">
    <property type="entry name" value="T_SNARE"/>
    <property type="match status" value="1"/>
</dbReference>
<keyword evidence="3 7" id="KW-0812">Transmembrane</keyword>
<evidence type="ECO:0000256" key="5">
    <source>
        <dbReference type="ARBA" id="ARBA00023136"/>
    </source>
</evidence>
<dbReference type="GO" id="GO:0016020">
    <property type="term" value="C:membrane"/>
    <property type="evidence" value="ECO:0007669"/>
    <property type="project" value="UniProtKB-SubCell"/>
</dbReference>
<gene>
    <name evidence="9" type="ORF">JAAARDRAFT_40741</name>
</gene>
<feature type="transmembrane region" description="Helical" evidence="7">
    <location>
        <begin position="222"/>
        <end position="245"/>
    </location>
</feature>
<evidence type="ECO:0000256" key="1">
    <source>
        <dbReference type="ARBA" id="ARBA00004167"/>
    </source>
</evidence>
<evidence type="ECO:0000256" key="7">
    <source>
        <dbReference type="SAM" id="Phobius"/>
    </source>
</evidence>
<evidence type="ECO:0000256" key="2">
    <source>
        <dbReference type="ARBA" id="ARBA00022448"/>
    </source>
</evidence>
<evidence type="ECO:0000256" key="3">
    <source>
        <dbReference type="ARBA" id="ARBA00022692"/>
    </source>
</evidence>
<evidence type="ECO:0000313" key="9">
    <source>
        <dbReference type="EMBL" id="KDQ51914.1"/>
    </source>
</evidence>
<dbReference type="InParanoid" id="A0A067PAY0"/>
<keyword evidence="10" id="KW-1185">Reference proteome</keyword>
<sequence length="247" mass="27477">MSLAKLTSLSTSTLSLLLERQRLQTLSPPTSQTKSLHHDQITRNLRQLRAGVLLMEDKDGRTEAVKLLRSQYGRMRGMLGPEAEGVEGMESLQEELPAPSSNSASSSRSRSASPVPQRQQPTNVNVQFAPYKDDPEAGPSYEDEDHDPGVLLQTQKRMMDEQDAHLDNLSRSVNRQRDISLHINSELDVHTGLLEELDHDLDHTEGRLSGARKRLDKFARGIRGNGSTATIAILILVLLILIIVFKT</sequence>